<reference evidence="1 2" key="1">
    <citation type="journal article" date="2016" name="Nat. Commun.">
        <title>Thousands of microbial genomes shed light on interconnected biogeochemical processes in an aquifer system.</title>
        <authorList>
            <person name="Anantharaman K."/>
            <person name="Brown C.T."/>
            <person name="Hug L.A."/>
            <person name="Sharon I."/>
            <person name="Castelle C.J."/>
            <person name="Probst A.J."/>
            <person name="Thomas B.C."/>
            <person name="Singh A."/>
            <person name="Wilkins M.J."/>
            <person name="Karaoz U."/>
            <person name="Brodie E.L."/>
            <person name="Williams K.H."/>
            <person name="Hubbard S.S."/>
            <person name="Banfield J.F."/>
        </authorList>
    </citation>
    <scope>NUCLEOTIDE SEQUENCE [LARGE SCALE GENOMIC DNA]</scope>
</reference>
<proteinExistence type="predicted"/>
<dbReference type="AlphaFoldDB" id="A0A1G2KBD5"/>
<dbReference type="Proteomes" id="UP000177152">
    <property type="component" value="Unassembled WGS sequence"/>
</dbReference>
<name>A0A1G2KBD5_9BACT</name>
<accession>A0A1G2KBD5</accession>
<protein>
    <submittedName>
        <fullName evidence="1">Uncharacterized protein</fullName>
    </submittedName>
</protein>
<organism evidence="1 2">
    <name type="scientific">Candidatus Sungbacteria bacterium RIFCSPHIGHO2_01_FULL_47_32</name>
    <dbReference type="NCBI Taxonomy" id="1802264"/>
    <lineage>
        <taxon>Bacteria</taxon>
        <taxon>Candidatus Sungiibacteriota</taxon>
    </lineage>
</organism>
<evidence type="ECO:0000313" key="1">
    <source>
        <dbReference type="EMBL" id="OGZ95770.1"/>
    </source>
</evidence>
<gene>
    <name evidence="1" type="ORF">A2633_00555</name>
</gene>
<dbReference type="EMBL" id="MHQC01000005">
    <property type="protein sequence ID" value="OGZ95770.1"/>
    <property type="molecule type" value="Genomic_DNA"/>
</dbReference>
<comment type="caution">
    <text evidence="1">The sequence shown here is derived from an EMBL/GenBank/DDBJ whole genome shotgun (WGS) entry which is preliminary data.</text>
</comment>
<evidence type="ECO:0000313" key="2">
    <source>
        <dbReference type="Proteomes" id="UP000177152"/>
    </source>
</evidence>
<sequence length="107" mass="12345">MDQVVRIDYILIYGVGGKAFEIWIDTGLEIAGGSVSKTAYFLRPDGQWLKLSNLEFGQDNLYKALWASNLTHHFNLGTERYKVNGLCMSMHQEIINFYDAEFQKYAR</sequence>